<keyword evidence="2" id="KW-1185">Reference proteome</keyword>
<organism evidence="1 2">
    <name type="scientific">Mycena maculata</name>
    <dbReference type="NCBI Taxonomy" id="230809"/>
    <lineage>
        <taxon>Eukaryota</taxon>
        <taxon>Fungi</taxon>
        <taxon>Dikarya</taxon>
        <taxon>Basidiomycota</taxon>
        <taxon>Agaricomycotina</taxon>
        <taxon>Agaricomycetes</taxon>
        <taxon>Agaricomycetidae</taxon>
        <taxon>Agaricales</taxon>
        <taxon>Marasmiineae</taxon>
        <taxon>Mycenaceae</taxon>
        <taxon>Mycena</taxon>
    </lineage>
</organism>
<evidence type="ECO:0000313" key="1">
    <source>
        <dbReference type="EMBL" id="KAJ7720213.1"/>
    </source>
</evidence>
<protein>
    <submittedName>
        <fullName evidence="1">Uncharacterized protein</fullName>
    </submittedName>
</protein>
<reference evidence="1" key="1">
    <citation type="submission" date="2023-03" db="EMBL/GenBank/DDBJ databases">
        <title>Massive genome expansion in bonnet fungi (Mycena s.s.) driven by repeated elements and novel gene families across ecological guilds.</title>
        <authorList>
            <consortium name="Lawrence Berkeley National Laboratory"/>
            <person name="Harder C.B."/>
            <person name="Miyauchi S."/>
            <person name="Viragh M."/>
            <person name="Kuo A."/>
            <person name="Thoen E."/>
            <person name="Andreopoulos B."/>
            <person name="Lu D."/>
            <person name="Skrede I."/>
            <person name="Drula E."/>
            <person name="Henrissat B."/>
            <person name="Morin E."/>
            <person name="Kohler A."/>
            <person name="Barry K."/>
            <person name="LaButti K."/>
            <person name="Morin E."/>
            <person name="Salamov A."/>
            <person name="Lipzen A."/>
            <person name="Mereny Z."/>
            <person name="Hegedus B."/>
            <person name="Baldrian P."/>
            <person name="Stursova M."/>
            <person name="Weitz H."/>
            <person name="Taylor A."/>
            <person name="Grigoriev I.V."/>
            <person name="Nagy L.G."/>
            <person name="Martin F."/>
            <person name="Kauserud H."/>
        </authorList>
    </citation>
    <scope>NUCLEOTIDE SEQUENCE</scope>
    <source>
        <strain evidence="1">CBHHK188m</strain>
    </source>
</reference>
<dbReference type="AlphaFoldDB" id="A0AAD7HGG0"/>
<dbReference type="EMBL" id="JARJLG010000282">
    <property type="protein sequence ID" value="KAJ7720213.1"/>
    <property type="molecule type" value="Genomic_DNA"/>
</dbReference>
<name>A0AAD7HGG0_9AGAR</name>
<dbReference type="Pfam" id="PF18758">
    <property type="entry name" value="KDZ"/>
    <property type="match status" value="1"/>
</dbReference>
<gene>
    <name evidence="1" type="ORF">DFH07DRAFT_709917</name>
</gene>
<feature type="non-terminal residue" evidence="1">
    <location>
        <position position="1"/>
    </location>
</feature>
<proteinExistence type="predicted"/>
<sequence>VSSEAKDPALSSGCVFFTEDKNFLKDMTDQKDMSTRSGLAALDYANTKFWCRYGATGVGLSVCARHEFVQKNSAGGLQKGARYASMDYIVLSLLKH</sequence>
<evidence type="ECO:0000313" key="2">
    <source>
        <dbReference type="Proteomes" id="UP001215280"/>
    </source>
</evidence>
<dbReference type="Proteomes" id="UP001215280">
    <property type="component" value="Unassembled WGS sequence"/>
</dbReference>
<accession>A0AAD7HGG0</accession>
<feature type="non-terminal residue" evidence="1">
    <location>
        <position position="96"/>
    </location>
</feature>
<comment type="caution">
    <text evidence="1">The sequence shown here is derived from an EMBL/GenBank/DDBJ whole genome shotgun (WGS) entry which is preliminary data.</text>
</comment>
<dbReference type="InterPro" id="IPR040521">
    <property type="entry name" value="KDZ"/>
</dbReference>